<name>A0ACC1RIV8_9APHY</name>
<proteinExistence type="predicted"/>
<accession>A0ACC1RIV8</accession>
<gene>
    <name evidence="1" type="ORF">NM688_g9322</name>
</gene>
<evidence type="ECO:0000313" key="1">
    <source>
        <dbReference type="EMBL" id="KAJ3519276.1"/>
    </source>
</evidence>
<sequence length="314" mass="34940">MDASLLTVFAQMFPPKPKWTVEQIPDLAGKVCVVTGGNTGIGKETCKQLLKHGATVYLAARSQSKAEKAIEDLQKETGKEARFLQLDLGDLSAVKQSAEEFKSHETRLDILFLNAGVMVPPIDQLTAQGYDMQFGVNVLGHFLFLKLLYPLLSSSSSPGSPSRFVWTTSSVNWYFHAPMKYDTLKDSPARRKLGPSELYCQSKFATVLLVLYLAKTCAKDGIVAITVDPGNIQTDLQRYTSGVFSKLLHWLLLYPTPFGAISQLYAGTAPEAAEYNGRYLRPWARLGEPHKGTKDTKEQEKMWTYCEGEVKPYL</sequence>
<dbReference type="EMBL" id="JANHOG010002861">
    <property type="protein sequence ID" value="KAJ3519276.1"/>
    <property type="molecule type" value="Genomic_DNA"/>
</dbReference>
<keyword evidence="2" id="KW-1185">Reference proteome</keyword>
<dbReference type="Proteomes" id="UP001148662">
    <property type="component" value="Unassembled WGS sequence"/>
</dbReference>
<protein>
    <submittedName>
        <fullName evidence="1">Uncharacterized protein</fullName>
    </submittedName>
</protein>
<reference evidence="1" key="1">
    <citation type="submission" date="2022-07" db="EMBL/GenBank/DDBJ databases">
        <title>Genome Sequence of Phlebia brevispora.</title>
        <authorList>
            <person name="Buettner E."/>
        </authorList>
    </citation>
    <scope>NUCLEOTIDE SEQUENCE</scope>
    <source>
        <strain evidence="1">MPL23</strain>
    </source>
</reference>
<comment type="caution">
    <text evidence="1">The sequence shown here is derived from an EMBL/GenBank/DDBJ whole genome shotgun (WGS) entry which is preliminary data.</text>
</comment>
<organism evidence="1 2">
    <name type="scientific">Phlebia brevispora</name>
    <dbReference type="NCBI Taxonomy" id="194682"/>
    <lineage>
        <taxon>Eukaryota</taxon>
        <taxon>Fungi</taxon>
        <taxon>Dikarya</taxon>
        <taxon>Basidiomycota</taxon>
        <taxon>Agaricomycotina</taxon>
        <taxon>Agaricomycetes</taxon>
        <taxon>Polyporales</taxon>
        <taxon>Meruliaceae</taxon>
        <taxon>Phlebia</taxon>
    </lineage>
</organism>
<evidence type="ECO:0000313" key="2">
    <source>
        <dbReference type="Proteomes" id="UP001148662"/>
    </source>
</evidence>